<dbReference type="Pfam" id="PF12770">
    <property type="entry name" value="CHAT"/>
    <property type="match status" value="1"/>
</dbReference>
<evidence type="ECO:0000259" key="1">
    <source>
        <dbReference type="Pfam" id="PF12770"/>
    </source>
</evidence>
<dbReference type="InterPro" id="IPR024983">
    <property type="entry name" value="CHAT_dom"/>
</dbReference>
<keyword evidence="3" id="KW-1185">Reference proteome</keyword>
<evidence type="ECO:0000313" key="3">
    <source>
        <dbReference type="Proteomes" id="UP000614261"/>
    </source>
</evidence>
<feature type="domain" description="CHAT" evidence="1">
    <location>
        <begin position="114"/>
        <end position="383"/>
    </location>
</feature>
<accession>A0ABQ1J0X0</accession>
<dbReference type="Proteomes" id="UP000614261">
    <property type="component" value="Unassembled WGS sequence"/>
</dbReference>
<sequence>MQATARNAEQTSTGQLAKRLQRQIEAGALPPSTALLFYTRGADGSLTMCLVNPTGVVASALSATDESSLLKSVQALRWAYGVEELQQVRAARRSAEPVQPPPDVLLSPGTAETNLTGMLLPPSIASTLAGIEHLIIVPAGSIGTVPFPALKPFGNNDALVDRTSITIAPSLAEFENSGSKWVAAAAFARPLVVGDPSLPVSDEWVIPPLPGARAEAKDVAKLLKSKGLSGDKALRSAVVERALEASVIYVAAHGSSDPARPLDGGFLMLSGPTLESGWWTAREIQTSRLPAELAVLSACQTGLGQVHDGGMIGLTRAFQLAGTQRVIMSLWNVDDEATRLLMTRLITYAAEHPPAEALRLAMVDTRKDYPDPALWASFLMFGSAR</sequence>
<protein>
    <recommendedName>
        <fullName evidence="1">CHAT domain-containing protein</fullName>
    </recommendedName>
</protein>
<dbReference type="RefSeq" id="WP_188513166.1">
    <property type="nucleotide sequence ID" value="NZ_BMGD01000002.1"/>
</dbReference>
<organism evidence="2 3">
    <name type="scientific">Blastomonas aquatica</name>
    <dbReference type="NCBI Taxonomy" id="1510276"/>
    <lineage>
        <taxon>Bacteria</taxon>
        <taxon>Pseudomonadati</taxon>
        <taxon>Pseudomonadota</taxon>
        <taxon>Alphaproteobacteria</taxon>
        <taxon>Sphingomonadales</taxon>
        <taxon>Sphingomonadaceae</taxon>
        <taxon>Blastomonas</taxon>
    </lineage>
</organism>
<proteinExistence type="predicted"/>
<dbReference type="EMBL" id="BMGD01000002">
    <property type="protein sequence ID" value="GGB56058.1"/>
    <property type="molecule type" value="Genomic_DNA"/>
</dbReference>
<comment type="caution">
    <text evidence="2">The sequence shown here is derived from an EMBL/GenBank/DDBJ whole genome shotgun (WGS) entry which is preliminary data.</text>
</comment>
<evidence type="ECO:0000313" key="2">
    <source>
        <dbReference type="EMBL" id="GGB56058.1"/>
    </source>
</evidence>
<gene>
    <name evidence="2" type="ORF">GCM10010833_08460</name>
</gene>
<reference evidence="3" key="1">
    <citation type="journal article" date="2019" name="Int. J. Syst. Evol. Microbiol.">
        <title>The Global Catalogue of Microorganisms (GCM) 10K type strain sequencing project: providing services to taxonomists for standard genome sequencing and annotation.</title>
        <authorList>
            <consortium name="The Broad Institute Genomics Platform"/>
            <consortium name="The Broad Institute Genome Sequencing Center for Infectious Disease"/>
            <person name="Wu L."/>
            <person name="Ma J."/>
        </authorList>
    </citation>
    <scope>NUCLEOTIDE SEQUENCE [LARGE SCALE GENOMIC DNA]</scope>
    <source>
        <strain evidence="3">CGMCC 1.12851</strain>
    </source>
</reference>
<name>A0ABQ1J0X0_9SPHN</name>